<evidence type="ECO:0000256" key="3">
    <source>
        <dbReference type="SAM" id="Coils"/>
    </source>
</evidence>
<gene>
    <name evidence="5" type="ORF">A8950_3050</name>
</gene>
<sequence length="186" mass="20335">MIKIKSLIKVAIAVAVAAALWLPSLPSSAQDSAAIPVLVGIVDVQKVIASSAAGQSLQKQAEQRRSQIQNDLVAKEKQLRAESDQLNAQRAQLAPADFQKQALALQEKLKAWRQEGEQKRKGFEKSYNDAQKTIFQTLQKVIGEIAVQRKLTLVLNKSVVIVSAQAWDITDSALAQLNKVLPSVKM</sequence>
<dbReference type="PANTHER" id="PTHR35089:SF1">
    <property type="entry name" value="CHAPERONE PROTEIN SKP"/>
    <property type="match status" value="1"/>
</dbReference>
<feature type="signal peptide" evidence="4">
    <location>
        <begin position="1"/>
        <end position="29"/>
    </location>
</feature>
<proteinExistence type="inferred from homology"/>
<organism evidence="5 6">
    <name type="scientific">Dongia mobilis</name>
    <dbReference type="NCBI Taxonomy" id="578943"/>
    <lineage>
        <taxon>Bacteria</taxon>
        <taxon>Pseudomonadati</taxon>
        <taxon>Pseudomonadota</taxon>
        <taxon>Alphaproteobacteria</taxon>
        <taxon>Rhodospirillales</taxon>
        <taxon>Dongiaceae</taxon>
        <taxon>Dongia</taxon>
    </lineage>
</organism>
<dbReference type="RefSeq" id="WP_166645205.1">
    <property type="nucleotide sequence ID" value="NZ_SNYW01000011.1"/>
</dbReference>
<evidence type="ECO:0000313" key="6">
    <source>
        <dbReference type="Proteomes" id="UP000295783"/>
    </source>
</evidence>
<feature type="chain" id="PRO_5020220399" evidence="4">
    <location>
        <begin position="30"/>
        <end position="186"/>
    </location>
</feature>
<evidence type="ECO:0000256" key="2">
    <source>
        <dbReference type="ARBA" id="ARBA00022729"/>
    </source>
</evidence>
<dbReference type="EMBL" id="SNYW01000011">
    <property type="protein sequence ID" value="TDQ80518.1"/>
    <property type="molecule type" value="Genomic_DNA"/>
</dbReference>
<evidence type="ECO:0000256" key="1">
    <source>
        <dbReference type="ARBA" id="ARBA00009091"/>
    </source>
</evidence>
<dbReference type="Gene3D" id="3.30.910.20">
    <property type="entry name" value="Skp domain"/>
    <property type="match status" value="1"/>
</dbReference>
<dbReference type="Proteomes" id="UP000295783">
    <property type="component" value="Unassembled WGS sequence"/>
</dbReference>
<dbReference type="AlphaFoldDB" id="A0A4R6WUB8"/>
<dbReference type="PANTHER" id="PTHR35089">
    <property type="entry name" value="CHAPERONE PROTEIN SKP"/>
    <property type="match status" value="1"/>
</dbReference>
<evidence type="ECO:0000256" key="4">
    <source>
        <dbReference type="SAM" id="SignalP"/>
    </source>
</evidence>
<keyword evidence="3" id="KW-0175">Coiled coil</keyword>
<name>A0A4R6WUB8_9PROT</name>
<evidence type="ECO:0000313" key="5">
    <source>
        <dbReference type="EMBL" id="TDQ80518.1"/>
    </source>
</evidence>
<dbReference type="InterPro" id="IPR005632">
    <property type="entry name" value="Chaperone_Skp"/>
</dbReference>
<dbReference type="GO" id="GO:0005829">
    <property type="term" value="C:cytosol"/>
    <property type="evidence" value="ECO:0007669"/>
    <property type="project" value="TreeGrafter"/>
</dbReference>
<dbReference type="SMART" id="SM00935">
    <property type="entry name" value="OmpH"/>
    <property type="match status" value="1"/>
</dbReference>
<protein>
    <submittedName>
        <fullName evidence="5">Skp family chaperone for outer membrane proteins</fullName>
    </submittedName>
</protein>
<dbReference type="InterPro" id="IPR024930">
    <property type="entry name" value="Skp_dom_sf"/>
</dbReference>
<keyword evidence="2 4" id="KW-0732">Signal</keyword>
<comment type="similarity">
    <text evidence="1">Belongs to the Skp family.</text>
</comment>
<feature type="coiled-coil region" evidence="3">
    <location>
        <begin position="58"/>
        <end position="92"/>
    </location>
</feature>
<dbReference type="Pfam" id="PF03938">
    <property type="entry name" value="OmpH"/>
    <property type="match status" value="1"/>
</dbReference>
<accession>A0A4R6WUB8</accession>
<comment type="caution">
    <text evidence="5">The sequence shown here is derived from an EMBL/GenBank/DDBJ whole genome shotgun (WGS) entry which is preliminary data.</text>
</comment>
<reference evidence="5 6" key="1">
    <citation type="submission" date="2019-03" db="EMBL/GenBank/DDBJ databases">
        <title>Genomic Encyclopedia of Type Strains, Phase III (KMG-III): the genomes of soil and plant-associated and newly described type strains.</title>
        <authorList>
            <person name="Whitman W."/>
        </authorList>
    </citation>
    <scope>NUCLEOTIDE SEQUENCE [LARGE SCALE GENOMIC DNA]</scope>
    <source>
        <strain evidence="5 6">CGMCC 1.7660</strain>
    </source>
</reference>
<dbReference type="GO" id="GO:0050821">
    <property type="term" value="P:protein stabilization"/>
    <property type="evidence" value="ECO:0007669"/>
    <property type="project" value="TreeGrafter"/>
</dbReference>
<keyword evidence="6" id="KW-1185">Reference proteome</keyword>
<dbReference type="SUPFAM" id="SSF111384">
    <property type="entry name" value="OmpH-like"/>
    <property type="match status" value="1"/>
</dbReference>
<dbReference type="GO" id="GO:0051082">
    <property type="term" value="F:unfolded protein binding"/>
    <property type="evidence" value="ECO:0007669"/>
    <property type="project" value="InterPro"/>
</dbReference>